<dbReference type="AlphaFoldDB" id="M2NHX1"/>
<dbReference type="eggNOG" id="ENOG502SPQT">
    <property type="taxonomic scope" value="Eukaryota"/>
</dbReference>
<dbReference type="OrthoDB" id="3907216at2759"/>
<dbReference type="Proteomes" id="UP000011761">
    <property type="component" value="Unassembled WGS sequence"/>
</dbReference>
<evidence type="ECO:0000256" key="1">
    <source>
        <dbReference type="SAM" id="MobiDB-lite"/>
    </source>
</evidence>
<keyword evidence="3" id="KW-1185">Reference proteome</keyword>
<dbReference type="STRING" id="717646.M2NHX1"/>
<gene>
    <name evidence="2" type="ORF">BAUCODRAFT_103051</name>
</gene>
<dbReference type="RefSeq" id="XP_007673872.1">
    <property type="nucleotide sequence ID" value="XM_007675682.1"/>
</dbReference>
<dbReference type="Gene3D" id="3.90.1590.10">
    <property type="entry name" value="glutathione-dependent formaldehyde- activating enzyme (gfa)"/>
    <property type="match status" value="1"/>
</dbReference>
<name>M2NHX1_BAUPA</name>
<dbReference type="OMA" id="PWFEEMI"/>
<organism evidence="2 3">
    <name type="scientific">Baudoinia panamericana (strain UAMH 10762)</name>
    <name type="common">Angels' share fungus</name>
    <name type="synonym">Baudoinia compniacensis (strain UAMH 10762)</name>
    <dbReference type="NCBI Taxonomy" id="717646"/>
    <lineage>
        <taxon>Eukaryota</taxon>
        <taxon>Fungi</taxon>
        <taxon>Dikarya</taxon>
        <taxon>Ascomycota</taxon>
        <taxon>Pezizomycotina</taxon>
        <taxon>Dothideomycetes</taxon>
        <taxon>Dothideomycetidae</taxon>
        <taxon>Mycosphaerellales</taxon>
        <taxon>Teratosphaeriaceae</taxon>
        <taxon>Baudoinia</taxon>
    </lineage>
</organism>
<feature type="region of interest" description="Disordered" evidence="1">
    <location>
        <begin position="254"/>
        <end position="285"/>
    </location>
</feature>
<feature type="compositionally biased region" description="Low complexity" evidence="1">
    <location>
        <begin position="263"/>
        <end position="272"/>
    </location>
</feature>
<dbReference type="HOGENOM" id="CLU_098340_0_0_1"/>
<accession>M2NHX1</accession>
<dbReference type="GeneID" id="19107071"/>
<evidence type="ECO:0000313" key="2">
    <source>
        <dbReference type="EMBL" id="EMC98670.1"/>
    </source>
</evidence>
<evidence type="ECO:0008006" key="4">
    <source>
        <dbReference type="Google" id="ProtNLM"/>
    </source>
</evidence>
<dbReference type="EMBL" id="KB445552">
    <property type="protein sequence ID" value="EMC98670.1"/>
    <property type="molecule type" value="Genomic_DNA"/>
</dbReference>
<proteinExistence type="predicted"/>
<dbReference type="KEGG" id="bcom:BAUCODRAFT_103051"/>
<sequence>MDDSLHHLFGTCACERNQYTVIIPSTTPSQAQAQEQAPPVHVFFDNSLANRRTQASPLTAWLRVPLEWYHSATYAHFPDETPASIKRIYYSPAVRRGEGETRRQFCGYCGTHLTAWREGRSRGLSGGGDGGEGGSEFVDVTLGSLLGESLERLQALRLFDEDLESEGEKPVAGGQIDHDTHIATNERRPGGADGPAAIRQSALPGSLHRMQGRGMPYFEEMVENSRLGRIKRQKGGHVSEDGRSRVEWEVVEIGGEDDDDVSGRGASSAVDVGGSGSKRMRMDIS</sequence>
<reference evidence="2 3" key="1">
    <citation type="journal article" date="2012" name="PLoS Pathog.">
        <title>Diverse lifestyles and strategies of plant pathogenesis encoded in the genomes of eighteen Dothideomycetes fungi.</title>
        <authorList>
            <person name="Ohm R.A."/>
            <person name="Feau N."/>
            <person name="Henrissat B."/>
            <person name="Schoch C.L."/>
            <person name="Horwitz B.A."/>
            <person name="Barry K.W."/>
            <person name="Condon B.J."/>
            <person name="Copeland A.C."/>
            <person name="Dhillon B."/>
            <person name="Glaser F."/>
            <person name="Hesse C.N."/>
            <person name="Kosti I."/>
            <person name="LaButti K."/>
            <person name="Lindquist E.A."/>
            <person name="Lucas S."/>
            <person name="Salamov A.A."/>
            <person name="Bradshaw R.E."/>
            <person name="Ciuffetti L."/>
            <person name="Hamelin R.C."/>
            <person name="Kema G.H.J."/>
            <person name="Lawrence C."/>
            <person name="Scott J.A."/>
            <person name="Spatafora J.W."/>
            <person name="Turgeon B.G."/>
            <person name="de Wit P.J.G.M."/>
            <person name="Zhong S."/>
            <person name="Goodwin S.B."/>
            <person name="Grigoriev I.V."/>
        </authorList>
    </citation>
    <scope>NUCLEOTIDE SEQUENCE [LARGE SCALE GENOMIC DNA]</scope>
    <source>
        <strain evidence="2 3">UAMH 10762</strain>
    </source>
</reference>
<protein>
    <recommendedName>
        <fullName evidence="4">CENP-V/GFA domain-containing protein</fullName>
    </recommendedName>
</protein>
<evidence type="ECO:0000313" key="3">
    <source>
        <dbReference type="Proteomes" id="UP000011761"/>
    </source>
</evidence>